<feature type="coiled-coil region" evidence="1">
    <location>
        <begin position="38"/>
        <end position="65"/>
    </location>
</feature>
<keyword evidence="3" id="KW-1185">Reference proteome</keyword>
<reference evidence="2" key="1">
    <citation type="submission" date="2022-08" db="EMBL/GenBank/DDBJ databases">
        <authorList>
            <person name="Kallberg Y."/>
            <person name="Tangrot J."/>
            <person name="Rosling A."/>
        </authorList>
    </citation>
    <scope>NUCLEOTIDE SEQUENCE</scope>
    <source>
        <strain evidence="2">Wild A</strain>
    </source>
</reference>
<comment type="caution">
    <text evidence="2">The sequence shown here is derived from an EMBL/GenBank/DDBJ whole genome shotgun (WGS) entry which is preliminary data.</text>
</comment>
<dbReference type="EMBL" id="CAMKVN010003854">
    <property type="protein sequence ID" value="CAI2185751.1"/>
    <property type="molecule type" value="Genomic_DNA"/>
</dbReference>
<sequence length="244" mass="28153">MTMRYSKGPNKGKLISPYLQNKACEYVSQNLYKYQISVTSLQETNNEIATKIKQLQQQNNHLIHRTQSLGVHTRHLWNQKSKHIFEIQSLVRQSQNISDTAFKNKIKSIFKINEFEYTRIFYEFLIGEPSQNWLSTSTLNMWHQEVSQLHIATQISQIACASAFGVMQAPVIITTNLLNILKYNSENVLNAVIESIKKEELDIMKCILWTIDNTAYMSSNKKEAFGILSGSGFSQNPYLTIFFI</sequence>
<proteinExistence type="predicted"/>
<accession>A0A9W4SY65</accession>
<keyword evidence="1" id="KW-0175">Coiled coil</keyword>
<evidence type="ECO:0000313" key="2">
    <source>
        <dbReference type="EMBL" id="CAI2185751.1"/>
    </source>
</evidence>
<gene>
    <name evidence="2" type="ORF">FWILDA_LOCUS12234</name>
</gene>
<evidence type="ECO:0000256" key="1">
    <source>
        <dbReference type="SAM" id="Coils"/>
    </source>
</evidence>
<name>A0A9W4SY65_9GLOM</name>
<protein>
    <submittedName>
        <fullName evidence="2">4418_t:CDS:1</fullName>
    </submittedName>
</protein>
<evidence type="ECO:0000313" key="3">
    <source>
        <dbReference type="Proteomes" id="UP001153678"/>
    </source>
</evidence>
<dbReference type="Proteomes" id="UP001153678">
    <property type="component" value="Unassembled WGS sequence"/>
</dbReference>
<dbReference type="OrthoDB" id="2445505at2759"/>
<dbReference type="AlphaFoldDB" id="A0A9W4SY65"/>
<organism evidence="2 3">
    <name type="scientific">Funneliformis geosporum</name>
    <dbReference type="NCBI Taxonomy" id="1117311"/>
    <lineage>
        <taxon>Eukaryota</taxon>
        <taxon>Fungi</taxon>
        <taxon>Fungi incertae sedis</taxon>
        <taxon>Mucoromycota</taxon>
        <taxon>Glomeromycotina</taxon>
        <taxon>Glomeromycetes</taxon>
        <taxon>Glomerales</taxon>
        <taxon>Glomeraceae</taxon>
        <taxon>Funneliformis</taxon>
    </lineage>
</organism>